<evidence type="ECO:0000313" key="5">
    <source>
        <dbReference type="Proteomes" id="UP000465062"/>
    </source>
</evidence>
<dbReference type="GO" id="GO:0016780">
    <property type="term" value="F:phosphotransferase activity, for other substituted phosphate groups"/>
    <property type="evidence" value="ECO:0007669"/>
    <property type="project" value="TreeGrafter"/>
</dbReference>
<keyword evidence="4" id="KW-0808">Transferase</keyword>
<dbReference type="Proteomes" id="UP000465062">
    <property type="component" value="Chromosome"/>
</dbReference>
<organism evidence="4 5">
    <name type="scientific">Rossellomorea vietnamensis</name>
    <dbReference type="NCBI Taxonomy" id="218284"/>
    <lineage>
        <taxon>Bacteria</taxon>
        <taxon>Bacillati</taxon>
        <taxon>Bacillota</taxon>
        <taxon>Bacilli</taxon>
        <taxon>Bacillales</taxon>
        <taxon>Bacillaceae</taxon>
        <taxon>Rossellomorea</taxon>
    </lineage>
</organism>
<keyword evidence="2" id="KW-0472">Membrane</keyword>
<accession>A0A6I6UY30</accession>
<evidence type="ECO:0000256" key="2">
    <source>
        <dbReference type="SAM" id="Phobius"/>
    </source>
</evidence>
<evidence type="ECO:0000256" key="1">
    <source>
        <dbReference type="ARBA" id="ARBA00006464"/>
    </source>
</evidence>
<gene>
    <name evidence="4" type="ORF">FHE72_21885</name>
</gene>
<proteinExistence type="inferred from homology"/>
<reference evidence="4 5" key="1">
    <citation type="submission" date="2019-06" db="EMBL/GenBank/DDBJ databases">
        <title>An operon consisting of a P-type ATPase gene and a transcriptional regular gene given the different cadmium resistance in Bacillus vietamensis 151-6 and Bacillus marisflavi 151-25.</title>
        <authorList>
            <person name="Yu X."/>
        </authorList>
    </citation>
    <scope>NUCLEOTIDE SEQUENCE [LARGE SCALE GENOMIC DNA]</scope>
    <source>
        <strain evidence="4 5">151-6</strain>
    </source>
</reference>
<dbReference type="InterPro" id="IPR003362">
    <property type="entry name" value="Bact_transf"/>
</dbReference>
<dbReference type="PANTHER" id="PTHR30576">
    <property type="entry name" value="COLANIC BIOSYNTHESIS UDP-GLUCOSE LIPID CARRIER TRANSFERASE"/>
    <property type="match status" value="1"/>
</dbReference>
<dbReference type="KEGG" id="bvq:FHE72_21885"/>
<feature type="domain" description="Bacterial sugar transferase" evidence="3">
    <location>
        <begin position="1"/>
        <end position="178"/>
    </location>
</feature>
<name>A0A6I6UY30_9BACI</name>
<protein>
    <submittedName>
        <fullName evidence="4">Sugar transferase</fullName>
    </submittedName>
</protein>
<dbReference type="Pfam" id="PF02397">
    <property type="entry name" value="Bac_transf"/>
    <property type="match status" value="1"/>
</dbReference>
<dbReference type="AlphaFoldDB" id="A0A6I6UY30"/>
<keyword evidence="2" id="KW-0812">Transmembrane</keyword>
<evidence type="ECO:0000313" key="4">
    <source>
        <dbReference type="EMBL" id="QHE63920.1"/>
    </source>
</evidence>
<feature type="transmembrane region" description="Helical" evidence="2">
    <location>
        <begin position="6"/>
        <end position="25"/>
    </location>
</feature>
<sequence length="184" mass="20658">MFDIIIALIGLTLTFPIIIFTALLIKIETPGNAFFFQERVGLNGKYFKIIKLRSMGVDAEINGAKWAEKNDPRVTRIGAFIRKTRIDELPQLFNVLIGEMSLIGPRPERPLFTAKFNEEVPGFIKRLSVKPGLTGWAQVNGGYDLTINEKLDKDLFYIQNCNLTLDIIIILKTINVCITGSGAR</sequence>
<dbReference type="PANTHER" id="PTHR30576:SF0">
    <property type="entry name" value="UNDECAPRENYL-PHOSPHATE N-ACETYLGALACTOSAMINYL 1-PHOSPHATE TRANSFERASE-RELATED"/>
    <property type="match status" value="1"/>
</dbReference>
<evidence type="ECO:0000259" key="3">
    <source>
        <dbReference type="Pfam" id="PF02397"/>
    </source>
</evidence>
<dbReference type="EMBL" id="CP047394">
    <property type="protein sequence ID" value="QHE63920.1"/>
    <property type="molecule type" value="Genomic_DNA"/>
</dbReference>
<comment type="similarity">
    <text evidence="1">Belongs to the bacterial sugar transferase family.</text>
</comment>
<keyword evidence="2" id="KW-1133">Transmembrane helix</keyword>